<dbReference type="AlphaFoldDB" id="A0A6P3FUW4"/>
<dbReference type="InterPro" id="IPR050327">
    <property type="entry name" value="Proton-linked_MCT"/>
</dbReference>
<feature type="transmembrane region" description="Helical" evidence="11">
    <location>
        <begin position="464"/>
        <end position="488"/>
    </location>
</feature>
<dbReference type="GO" id="GO:0008028">
    <property type="term" value="F:monocarboxylic acid transmembrane transporter activity"/>
    <property type="evidence" value="ECO:0007669"/>
    <property type="project" value="TreeGrafter"/>
</dbReference>
<dbReference type="CDD" id="cd17428">
    <property type="entry name" value="MFS_MCT9"/>
    <property type="match status" value="1"/>
</dbReference>
<dbReference type="FunFam" id="1.20.1250.20:FF:000195">
    <property type="entry name" value="monocarboxylate transporter 9 isoform X1"/>
    <property type="match status" value="1"/>
</dbReference>
<feature type="transmembrane region" description="Helical" evidence="11">
    <location>
        <begin position="12"/>
        <end position="41"/>
    </location>
</feature>
<accession>A0A6P3FUW4</accession>
<dbReference type="InterPro" id="IPR030767">
    <property type="entry name" value="MCT9"/>
</dbReference>
<dbReference type="InterPro" id="IPR011701">
    <property type="entry name" value="MFS"/>
</dbReference>
<proteinExistence type="inferred from homology"/>
<evidence type="ECO:0000313" key="14">
    <source>
        <dbReference type="RefSeq" id="XP_004645935.2"/>
    </source>
</evidence>
<organism evidence="13 14">
    <name type="scientific">Octodon degus</name>
    <name type="common">Degu</name>
    <name type="synonym">Sciurus degus</name>
    <dbReference type="NCBI Taxonomy" id="10160"/>
    <lineage>
        <taxon>Eukaryota</taxon>
        <taxon>Metazoa</taxon>
        <taxon>Chordata</taxon>
        <taxon>Craniata</taxon>
        <taxon>Vertebrata</taxon>
        <taxon>Euteleostomi</taxon>
        <taxon>Mammalia</taxon>
        <taxon>Eutheria</taxon>
        <taxon>Euarchontoglires</taxon>
        <taxon>Glires</taxon>
        <taxon>Rodentia</taxon>
        <taxon>Hystricomorpha</taxon>
        <taxon>Octodontidae</taxon>
        <taxon>Octodon</taxon>
    </lineage>
</organism>
<keyword evidence="5 11" id="KW-1133">Transmembrane helix</keyword>
<comment type="function">
    <text evidence="10">Extracellular pH-and Na(+)-sensitive low-affinity creatine transporter. Also functions as a pH-independent carnitine efflux transporter.</text>
</comment>
<feature type="transmembrane region" description="Helical" evidence="11">
    <location>
        <begin position="82"/>
        <end position="100"/>
    </location>
</feature>
<comment type="similarity">
    <text evidence="2">Belongs to the major facilitator superfamily. Monocarboxylate porter (TC 2.A.1.13) family.</text>
</comment>
<evidence type="ECO:0000256" key="1">
    <source>
        <dbReference type="ARBA" id="ARBA00004651"/>
    </source>
</evidence>
<sequence length="511" mass="55822">MMDRKRCPDGGWGWVIVFVSFFTQFLCYGSPLAVGVLYIEWLDAFGEGKGKTAWVGSLASGVGLLASPICSLCVSSFGARPVTIFSGFLVAGGLMLSSFAPNIYFLFFSYGIIVGLGCGLLYTATVTITCQYFDSRRGLALGLISTGSSVGLFIYAALQKMLIDFYGLDGCLLIVGALALNILACGSLMRPLQVSDCPLPEKAAPDSVPDRYSMYNEREASQEEGRTMLEKSRGDEAHCKAALVSGDWRPDGILLGSPTAVVHMQEPETYRQRVARQTYFCKQLAKRKWQLYKNYCGETVSLFKNKVFSALFIAILLFDIGGFPPSLLMEDVARSSHVKEEEFTMPLISIIGIMTAVGKLLLGILADFKWLNTLYLYVATLITMGLALCAIPFAKSYVTLAMLSAVLGFLTGNWSIFPYVTTKTVGIEKLAHAYGILMFFAGLGNSLGPPIVGWFYDWTQTYDIAFYFSGACVLLGGFILLLAALAPWDTCQKQLPKPTPTTFLYKVAANV</sequence>
<keyword evidence="3" id="KW-1003">Cell membrane</keyword>
<dbReference type="Pfam" id="PF07690">
    <property type="entry name" value="MFS_1"/>
    <property type="match status" value="2"/>
</dbReference>
<evidence type="ECO:0000256" key="8">
    <source>
        <dbReference type="ARBA" id="ARBA00035039"/>
    </source>
</evidence>
<dbReference type="RefSeq" id="XP_004645935.2">
    <property type="nucleotide sequence ID" value="XM_004645878.2"/>
</dbReference>
<keyword evidence="13" id="KW-1185">Reference proteome</keyword>
<evidence type="ECO:0000256" key="10">
    <source>
        <dbReference type="ARBA" id="ARBA00058966"/>
    </source>
</evidence>
<feature type="transmembrane region" description="Helical" evidence="11">
    <location>
        <begin position="343"/>
        <end position="362"/>
    </location>
</feature>
<reference evidence="14" key="1">
    <citation type="submission" date="2025-08" db="UniProtKB">
        <authorList>
            <consortium name="RefSeq"/>
        </authorList>
    </citation>
    <scope>IDENTIFICATION</scope>
</reference>
<dbReference type="FunCoup" id="A0A6P3FUW4">
    <property type="interactions" value="124"/>
</dbReference>
<feature type="transmembrane region" description="Helical" evidence="11">
    <location>
        <begin position="400"/>
        <end position="421"/>
    </location>
</feature>
<feature type="transmembrane region" description="Helical" evidence="11">
    <location>
        <begin position="433"/>
        <end position="452"/>
    </location>
</feature>
<evidence type="ECO:0000256" key="5">
    <source>
        <dbReference type="ARBA" id="ARBA00022989"/>
    </source>
</evidence>
<dbReference type="InParanoid" id="A0A6P3FUW4"/>
<evidence type="ECO:0000256" key="11">
    <source>
        <dbReference type="SAM" id="Phobius"/>
    </source>
</evidence>
<feature type="transmembrane region" description="Helical" evidence="11">
    <location>
        <begin position="163"/>
        <end position="183"/>
    </location>
</feature>
<dbReference type="PANTHER" id="PTHR11360:SF158">
    <property type="entry name" value="MONOCARBOXYLATE TRANSPORTER 9"/>
    <property type="match status" value="1"/>
</dbReference>
<feature type="transmembrane region" description="Helical" evidence="11">
    <location>
        <begin position="53"/>
        <end position="75"/>
    </location>
</feature>
<evidence type="ECO:0000313" key="13">
    <source>
        <dbReference type="Proteomes" id="UP000515203"/>
    </source>
</evidence>
<protein>
    <recommendedName>
        <fullName evidence="7">Monocarboxylate transporter 9</fullName>
    </recommendedName>
    <alternativeName>
        <fullName evidence="8">Solute carrier family 16 member 9</fullName>
    </alternativeName>
</protein>
<dbReference type="CTD" id="220963"/>
<dbReference type="GO" id="GO:0005308">
    <property type="term" value="F:creatine transmembrane transporter activity"/>
    <property type="evidence" value="ECO:0007669"/>
    <property type="project" value="UniProtKB-ARBA"/>
</dbReference>
<keyword evidence="6 11" id="KW-0472">Membrane</keyword>
<dbReference type="PANTHER" id="PTHR11360">
    <property type="entry name" value="MONOCARBOXYLATE TRANSPORTER"/>
    <property type="match status" value="1"/>
</dbReference>
<dbReference type="Proteomes" id="UP000515203">
    <property type="component" value="Unplaced"/>
</dbReference>
<dbReference type="GO" id="GO:0005886">
    <property type="term" value="C:plasma membrane"/>
    <property type="evidence" value="ECO:0007669"/>
    <property type="project" value="UniProtKB-SubCell"/>
</dbReference>
<dbReference type="SUPFAM" id="SSF103473">
    <property type="entry name" value="MFS general substrate transporter"/>
    <property type="match status" value="1"/>
</dbReference>
<comment type="catalytic activity">
    <reaction evidence="9">
        <text>(R)-carnitine(in) = (R)-carnitine(out)</text>
        <dbReference type="Rhea" id="RHEA:34959"/>
        <dbReference type="ChEBI" id="CHEBI:16347"/>
    </reaction>
</comment>
<evidence type="ECO:0000256" key="9">
    <source>
        <dbReference type="ARBA" id="ARBA00051543"/>
    </source>
</evidence>
<dbReference type="InterPro" id="IPR020846">
    <property type="entry name" value="MFS_dom"/>
</dbReference>
<evidence type="ECO:0000256" key="6">
    <source>
        <dbReference type="ARBA" id="ARBA00023136"/>
    </source>
</evidence>
<keyword evidence="4 11" id="KW-0812">Transmembrane</keyword>
<feature type="transmembrane region" description="Helical" evidence="11">
    <location>
        <begin position="307"/>
        <end position="323"/>
    </location>
</feature>
<evidence type="ECO:0000256" key="3">
    <source>
        <dbReference type="ARBA" id="ARBA00022475"/>
    </source>
</evidence>
<name>A0A6P3FUW4_OCTDE</name>
<dbReference type="Gene3D" id="1.20.1250.20">
    <property type="entry name" value="MFS general substrate transporter like domains"/>
    <property type="match status" value="2"/>
</dbReference>
<dbReference type="OrthoDB" id="6509908at2759"/>
<evidence type="ECO:0000259" key="12">
    <source>
        <dbReference type="PROSITE" id="PS50850"/>
    </source>
</evidence>
<feature type="domain" description="Major facilitator superfamily (MFS) profile" evidence="12">
    <location>
        <begin position="16"/>
        <end position="488"/>
    </location>
</feature>
<evidence type="ECO:0000256" key="4">
    <source>
        <dbReference type="ARBA" id="ARBA00022692"/>
    </source>
</evidence>
<evidence type="ECO:0000256" key="2">
    <source>
        <dbReference type="ARBA" id="ARBA00006727"/>
    </source>
</evidence>
<dbReference type="FunFam" id="1.20.1250.20:FF:000127">
    <property type="entry name" value="Monocarboxylate transporter 9 isoform X2"/>
    <property type="match status" value="1"/>
</dbReference>
<evidence type="ECO:0000256" key="7">
    <source>
        <dbReference type="ARBA" id="ARBA00035035"/>
    </source>
</evidence>
<dbReference type="PROSITE" id="PS50850">
    <property type="entry name" value="MFS"/>
    <property type="match status" value="1"/>
</dbReference>
<feature type="transmembrane region" description="Helical" evidence="11">
    <location>
        <begin position="106"/>
        <end position="126"/>
    </location>
</feature>
<feature type="transmembrane region" description="Helical" evidence="11">
    <location>
        <begin position="138"/>
        <end position="157"/>
    </location>
</feature>
<dbReference type="GeneID" id="101580058"/>
<gene>
    <name evidence="14" type="primary">Slc16a9</name>
</gene>
<feature type="transmembrane region" description="Helical" evidence="11">
    <location>
        <begin position="374"/>
        <end position="394"/>
    </location>
</feature>
<comment type="subcellular location">
    <subcellularLocation>
        <location evidence="1">Cell membrane</location>
        <topology evidence="1">Multi-pass membrane protein</topology>
    </subcellularLocation>
</comment>
<dbReference type="InterPro" id="IPR036259">
    <property type="entry name" value="MFS_trans_sf"/>
</dbReference>